<dbReference type="Proteomes" id="UP001431209">
    <property type="component" value="Unassembled WGS sequence"/>
</dbReference>
<dbReference type="InterPro" id="IPR040198">
    <property type="entry name" value="Fido_containing"/>
</dbReference>
<sequence>MLNLGIKTYYPFTILPLEGTLLGSETSILINVKEDTTEDNVKATIRERLIQKSIYKGDIITLRDSEQNEYSIQEVIKLARSSSTKMEVILSNQGVANVELRSLLVEMCSLLKKKRPLSQTQIQKVWEEFSVDMTYTSCGIEGNTYTREETEMLIKGAIAVTGKTEEEAQEILNHHTALQYAEKLTKSHPRDIKESVLTNLHALLLKHKPQQAGKYRTYPIGVGGSQTVFPEANEISALMVEYFDWLHDDKRDKEHPIVFALQAHLKLVAIHPYGDGNGRLSRLIMNIIAVQKGYPIFWYDKESAAIYKAAIHTQQVLNNDNCIQRMTYESAARSLKYYQRILEENTVDSVE</sequence>
<feature type="binding site" evidence="2">
    <location>
        <begin position="275"/>
        <end position="282"/>
    </location>
    <ligand>
        <name>ATP</name>
        <dbReference type="ChEBI" id="CHEBI:30616"/>
    </ligand>
</feature>
<dbReference type="InterPro" id="IPR036597">
    <property type="entry name" value="Fido-like_dom_sf"/>
</dbReference>
<dbReference type="Pfam" id="PF02661">
    <property type="entry name" value="Fic"/>
    <property type="match status" value="1"/>
</dbReference>
<evidence type="ECO:0000313" key="5">
    <source>
        <dbReference type="EMBL" id="KAL0480039.1"/>
    </source>
</evidence>
<reference evidence="5 6" key="1">
    <citation type="submission" date="2024-03" db="EMBL/GenBank/DDBJ databases">
        <title>The Acrasis kona genome and developmental transcriptomes reveal deep origins of eukaryotic multicellular pathways.</title>
        <authorList>
            <person name="Sheikh S."/>
            <person name="Fu C.-J."/>
            <person name="Brown M.W."/>
            <person name="Baldauf S.L."/>
        </authorList>
    </citation>
    <scope>NUCLEOTIDE SEQUENCE [LARGE SCALE GENOMIC DNA]</scope>
    <source>
        <strain evidence="5 6">ATCC MYA-3509</strain>
    </source>
</reference>
<name>A0AAW2YSI0_9EUKA</name>
<evidence type="ECO:0000256" key="1">
    <source>
        <dbReference type="PIRSR" id="PIRSR640198-1"/>
    </source>
</evidence>
<evidence type="ECO:0000256" key="3">
    <source>
        <dbReference type="PIRSR" id="PIRSR640198-3"/>
    </source>
</evidence>
<feature type="site" description="Important for autoinhibition of adenylyltransferase activity" evidence="3">
    <location>
        <position position="141"/>
    </location>
</feature>
<dbReference type="PROSITE" id="PS51459">
    <property type="entry name" value="FIDO"/>
    <property type="match status" value="1"/>
</dbReference>
<accession>A0AAW2YSI0</accession>
<dbReference type="Gene3D" id="1.10.3290.10">
    <property type="entry name" value="Fido-like domain"/>
    <property type="match status" value="1"/>
</dbReference>
<organism evidence="5 6">
    <name type="scientific">Acrasis kona</name>
    <dbReference type="NCBI Taxonomy" id="1008807"/>
    <lineage>
        <taxon>Eukaryota</taxon>
        <taxon>Discoba</taxon>
        <taxon>Heterolobosea</taxon>
        <taxon>Tetramitia</taxon>
        <taxon>Eutetramitia</taxon>
        <taxon>Acrasidae</taxon>
        <taxon>Acrasis</taxon>
    </lineage>
</organism>
<dbReference type="InterPro" id="IPR003812">
    <property type="entry name" value="Fido"/>
</dbReference>
<evidence type="ECO:0000313" key="6">
    <source>
        <dbReference type="Proteomes" id="UP001431209"/>
    </source>
</evidence>
<evidence type="ECO:0000259" key="4">
    <source>
        <dbReference type="PROSITE" id="PS51459"/>
    </source>
</evidence>
<proteinExistence type="predicted"/>
<keyword evidence="6" id="KW-1185">Reference proteome</keyword>
<gene>
    <name evidence="5" type="ORF">AKO1_010924</name>
</gene>
<feature type="active site" evidence="1">
    <location>
        <position position="271"/>
    </location>
</feature>
<feature type="domain" description="Fido" evidence="4">
    <location>
        <begin position="192"/>
        <end position="340"/>
    </location>
</feature>
<dbReference type="PANTHER" id="PTHR13504">
    <property type="entry name" value="FIDO DOMAIN-CONTAINING PROTEIN DDB_G0283145"/>
    <property type="match status" value="1"/>
</dbReference>
<dbReference type="EMBL" id="JAOPGA020000623">
    <property type="protein sequence ID" value="KAL0480039.1"/>
    <property type="molecule type" value="Genomic_DNA"/>
</dbReference>
<dbReference type="SUPFAM" id="SSF140931">
    <property type="entry name" value="Fic-like"/>
    <property type="match status" value="1"/>
</dbReference>
<dbReference type="PANTHER" id="PTHR13504:SF38">
    <property type="entry name" value="FIDO DOMAIN-CONTAINING PROTEIN"/>
    <property type="match status" value="1"/>
</dbReference>
<dbReference type="AlphaFoldDB" id="A0AAW2YSI0"/>
<evidence type="ECO:0000256" key="2">
    <source>
        <dbReference type="PIRSR" id="PIRSR640198-2"/>
    </source>
</evidence>
<dbReference type="GO" id="GO:0005524">
    <property type="term" value="F:ATP binding"/>
    <property type="evidence" value="ECO:0007669"/>
    <property type="project" value="UniProtKB-KW"/>
</dbReference>
<keyword evidence="2" id="KW-0067">ATP-binding</keyword>
<keyword evidence="2" id="KW-0547">Nucleotide-binding</keyword>
<comment type="caution">
    <text evidence="5">The sequence shown here is derived from an EMBL/GenBank/DDBJ whole genome shotgun (WGS) entry which is preliminary data.</text>
</comment>
<protein>
    <recommendedName>
        <fullName evidence="4">Fido domain-containing protein</fullName>
    </recommendedName>
</protein>